<gene>
    <name evidence="2" type="ORF">HNQ34_000014</name>
</gene>
<organism evidence="2 3">
    <name type="scientific">Anoxybacteroides tepidamans</name>
    <dbReference type="NCBI Taxonomy" id="265948"/>
    <lineage>
        <taxon>Bacteria</taxon>
        <taxon>Bacillati</taxon>
        <taxon>Bacillota</taxon>
        <taxon>Bacilli</taxon>
        <taxon>Bacillales</taxon>
        <taxon>Anoxybacillaceae</taxon>
        <taxon>Anoxybacteroides</taxon>
    </lineage>
</organism>
<keyword evidence="3" id="KW-1185">Reference proteome</keyword>
<protein>
    <submittedName>
        <fullName evidence="2">Transposase</fullName>
    </submittedName>
</protein>
<dbReference type="Pfam" id="PF01548">
    <property type="entry name" value="DEDD_Tnp_IS110"/>
    <property type="match status" value="1"/>
</dbReference>
<evidence type="ECO:0000313" key="3">
    <source>
        <dbReference type="Proteomes" id="UP000520011"/>
    </source>
</evidence>
<dbReference type="InterPro" id="IPR047650">
    <property type="entry name" value="Transpos_IS110"/>
</dbReference>
<name>A0A7W8ILX8_9BACL</name>
<dbReference type="PANTHER" id="PTHR33055">
    <property type="entry name" value="TRANSPOSASE FOR INSERTION SEQUENCE ELEMENT IS1111A"/>
    <property type="match status" value="1"/>
</dbReference>
<sequence>MHKKSITACTITLEGKAIRTFGTMTDELLEFVNWLKEIGVTHVAMESANVYWKPLYNLLELEQIETLVVKAQHIKAVSGRDGRRI</sequence>
<dbReference type="AlphaFoldDB" id="A0A7W8ILX8"/>
<dbReference type="EMBL" id="JACHEP010000001">
    <property type="protein sequence ID" value="MBB5322937.1"/>
    <property type="molecule type" value="Genomic_DNA"/>
</dbReference>
<dbReference type="GO" id="GO:0004803">
    <property type="term" value="F:transposase activity"/>
    <property type="evidence" value="ECO:0007669"/>
    <property type="project" value="InterPro"/>
</dbReference>
<evidence type="ECO:0000259" key="1">
    <source>
        <dbReference type="Pfam" id="PF01548"/>
    </source>
</evidence>
<accession>A0A7W8ILX8</accession>
<dbReference type="GO" id="GO:0006313">
    <property type="term" value="P:DNA transposition"/>
    <property type="evidence" value="ECO:0007669"/>
    <property type="project" value="InterPro"/>
</dbReference>
<dbReference type="InterPro" id="IPR002525">
    <property type="entry name" value="Transp_IS110-like_N"/>
</dbReference>
<dbReference type="GO" id="GO:0003677">
    <property type="term" value="F:DNA binding"/>
    <property type="evidence" value="ECO:0007669"/>
    <property type="project" value="InterPro"/>
</dbReference>
<evidence type="ECO:0000313" key="2">
    <source>
        <dbReference type="EMBL" id="MBB5322937.1"/>
    </source>
</evidence>
<feature type="domain" description="Transposase IS110-like N-terminal" evidence="1">
    <location>
        <begin position="2"/>
        <end position="81"/>
    </location>
</feature>
<dbReference type="Proteomes" id="UP000520011">
    <property type="component" value="Unassembled WGS sequence"/>
</dbReference>
<proteinExistence type="predicted"/>
<reference evidence="2 3" key="1">
    <citation type="submission" date="2020-08" db="EMBL/GenBank/DDBJ databases">
        <title>Genomic Encyclopedia of Type Strains, Phase IV (KMG-IV): sequencing the most valuable type-strain genomes for metagenomic binning, comparative biology and taxonomic classification.</title>
        <authorList>
            <person name="Goeker M."/>
        </authorList>
    </citation>
    <scope>NUCLEOTIDE SEQUENCE [LARGE SCALE GENOMIC DNA]</scope>
    <source>
        <strain evidence="2 3">DSM 16325</strain>
    </source>
</reference>
<comment type="caution">
    <text evidence="2">The sequence shown here is derived from an EMBL/GenBank/DDBJ whole genome shotgun (WGS) entry which is preliminary data.</text>
</comment>